<keyword evidence="3 6" id="KW-0812">Transmembrane</keyword>
<feature type="transmembrane region" description="Helical" evidence="6">
    <location>
        <begin position="74"/>
        <end position="94"/>
    </location>
</feature>
<dbReference type="SUPFAM" id="SSF103481">
    <property type="entry name" value="Multidrug resistance efflux transporter EmrE"/>
    <property type="match status" value="2"/>
</dbReference>
<feature type="transmembrane region" description="Helical" evidence="6">
    <location>
        <begin position="126"/>
        <end position="143"/>
    </location>
</feature>
<dbReference type="InterPro" id="IPR000620">
    <property type="entry name" value="EamA_dom"/>
</dbReference>
<feature type="transmembrane region" description="Helical" evidence="6">
    <location>
        <begin position="182"/>
        <end position="205"/>
    </location>
</feature>
<dbReference type="RefSeq" id="WP_133341226.1">
    <property type="nucleotide sequence ID" value="NZ_SMZO01000003.1"/>
</dbReference>
<evidence type="ECO:0000313" key="8">
    <source>
        <dbReference type="EMBL" id="TDL91072.1"/>
    </source>
</evidence>
<keyword evidence="5 6" id="KW-0472">Membrane</keyword>
<evidence type="ECO:0000256" key="2">
    <source>
        <dbReference type="ARBA" id="ARBA00009853"/>
    </source>
</evidence>
<comment type="similarity">
    <text evidence="2">Belongs to the drug/metabolite transporter (DMT) superfamily. 10 TMS drug/metabolite exporter (DME) (TC 2.A.7.3) family.</text>
</comment>
<evidence type="ECO:0000256" key="5">
    <source>
        <dbReference type="ARBA" id="ARBA00023136"/>
    </source>
</evidence>
<feature type="transmembrane region" description="Helical" evidence="6">
    <location>
        <begin position="225"/>
        <end position="246"/>
    </location>
</feature>
<evidence type="ECO:0000256" key="3">
    <source>
        <dbReference type="ARBA" id="ARBA00022692"/>
    </source>
</evidence>
<feature type="transmembrane region" description="Helical" evidence="6">
    <location>
        <begin position="41"/>
        <end position="62"/>
    </location>
</feature>
<dbReference type="OrthoDB" id="7855875at2"/>
<feature type="transmembrane region" description="Helical" evidence="6">
    <location>
        <begin position="12"/>
        <end position="35"/>
    </location>
</feature>
<reference evidence="8 9" key="1">
    <citation type="submission" date="2019-03" db="EMBL/GenBank/DDBJ databases">
        <title>Rhodobacteraceae bacterium SM1902, a new member of the family Rhodobacteraceae isolated from Yantai.</title>
        <authorList>
            <person name="Sun Y."/>
        </authorList>
    </citation>
    <scope>NUCLEOTIDE SEQUENCE [LARGE SCALE GENOMIC DNA]</scope>
    <source>
        <strain evidence="8 9">SM1902</strain>
    </source>
</reference>
<keyword evidence="4 6" id="KW-1133">Transmembrane helix</keyword>
<evidence type="ECO:0000256" key="6">
    <source>
        <dbReference type="SAM" id="Phobius"/>
    </source>
</evidence>
<feature type="transmembrane region" description="Helical" evidence="6">
    <location>
        <begin position="282"/>
        <end position="300"/>
    </location>
</feature>
<accession>A0A4R6B3W9</accession>
<feature type="transmembrane region" description="Helical" evidence="6">
    <location>
        <begin position="100"/>
        <end position="119"/>
    </location>
</feature>
<gene>
    <name evidence="8" type="ORF">E2L05_02005</name>
</gene>
<dbReference type="PANTHER" id="PTHR22911:SF6">
    <property type="entry name" value="SOLUTE CARRIER FAMILY 35 MEMBER G1"/>
    <property type="match status" value="1"/>
</dbReference>
<keyword evidence="9" id="KW-1185">Reference proteome</keyword>
<dbReference type="EMBL" id="SMZO01000003">
    <property type="protein sequence ID" value="TDL91072.1"/>
    <property type="molecule type" value="Genomic_DNA"/>
</dbReference>
<comment type="caution">
    <text evidence="8">The sequence shown here is derived from an EMBL/GenBank/DDBJ whole genome shotgun (WGS) entry which is preliminary data.</text>
</comment>
<proteinExistence type="inferred from homology"/>
<organism evidence="8 9">
    <name type="scientific">Meridianimarinicoccus aquatilis</name>
    <dbReference type="NCBI Taxonomy" id="2552766"/>
    <lineage>
        <taxon>Bacteria</taxon>
        <taxon>Pseudomonadati</taxon>
        <taxon>Pseudomonadota</taxon>
        <taxon>Alphaproteobacteria</taxon>
        <taxon>Rhodobacterales</taxon>
        <taxon>Paracoccaceae</taxon>
        <taxon>Meridianimarinicoccus</taxon>
    </lineage>
</organism>
<protein>
    <submittedName>
        <fullName evidence="8">DMT family transporter</fullName>
    </submittedName>
</protein>
<dbReference type="InterPro" id="IPR037185">
    <property type="entry name" value="EmrE-like"/>
</dbReference>
<comment type="subcellular location">
    <subcellularLocation>
        <location evidence="1">Membrane</location>
        <topology evidence="1">Multi-pass membrane protein</topology>
    </subcellularLocation>
</comment>
<dbReference type="PANTHER" id="PTHR22911">
    <property type="entry name" value="ACYL-MALONYL CONDENSING ENZYME-RELATED"/>
    <property type="match status" value="1"/>
</dbReference>
<evidence type="ECO:0000256" key="4">
    <source>
        <dbReference type="ARBA" id="ARBA00022989"/>
    </source>
</evidence>
<feature type="transmembrane region" description="Helical" evidence="6">
    <location>
        <begin position="258"/>
        <end position="276"/>
    </location>
</feature>
<dbReference type="Pfam" id="PF00892">
    <property type="entry name" value="EamA"/>
    <property type="match status" value="1"/>
</dbReference>
<dbReference type="AlphaFoldDB" id="A0A4R6B3W9"/>
<sequence length="312" mass="33432">MSESQTAPRPLAAVAMILTAMALMGLVDNYVVIIAETAGLWQFQVIRSAMALGMLIALARWRGMRLRPRRWRPVIARSFVLSCGLMIYFGALAVLPISEAVAGLFTAPLFILLLSIAFYGQRVGALRLAAVGVGFVAVLMVLRPEAGQVGWLTLLPIVSGLFYALAQIATREWCGGEAAQTLLFGFFAAMGLWGLVGLGVLAVFPQPVPEGAAGFMVRFWGQMSAAAWVWTIAQAIFSLVAVALIIRAYQLGEASFIAVYEYALLLFAVFWGYVLLGDRVGPVALAGIALLIVSGAVIALRGRRALDQPPQS</sequence>
<evidence type="ECO:0000256" key="1">
    <source>
        <dbReference type="ARBA" id="ARBA00004141"/>
    </source>
</evidence>
<feature type="domain" description="EamA" evidence="7">
    <location>
        <begin position="13"/>
        <end position="142"/>
    </location>
</feature>
<dbReference type="GO" id="GO:0016020">
    <property type="term" value="C:membrane"/>
    <property type="evidence" value="ECO:0007669"/>
    <property type="project" value="UniProtKB-SubCell"/>
</dbReference>
<feature type="transmembrane region" description="Helical" evidence="6">
    <location>
        <begin position="149"/>
        <end position="170"/>
    </location>
</feature>
<dbReference type="Proteomes" id="UP000294562">
    <property type="component" value="Unassembled WGS sequence"/>
</dbReference>
<evidence type="ECO:0000313" key="9">
    <source>
        <dbReference type="Proteomes" id="UP000294562"/>
    </source>
</evidence>
<name>A0A4R6B3W9_9RHOB</name>
<evidence type="ECO:0000259" key="7">
    <source>
        <dbReference type="Pfam" id="PF00892"/>
    </source>
</evidence>